<dbReference type="STRING" id="3708.A0A078JVR1"/>
<dbReference type="SUPFAM" id="SSF49562">
    <property type="entry name" value="C2 domain (Calcium/lipid-binding domain, CaLB)"/>
    <property type="match status" value="1"/>
</dbReference>
<gene>
    <name evidence="3" type="primary">BnaAnng31050D</name>
    <name evidence="2" type="ORF">DARMORV10_A09P53270.1</name>
    <name evidence="3" type="ORF">GSBRNA2T00089547001</name>
</gene>
<organism evidence="3 4">
    <name type="scientific">Brassica napus</name>
    <name type="common">Rape</name>
    <dbReference type="NCBI Taxonomy" id="3708"/>
    <lineage>
        <taxon>Eukaryota</taxon>
        <taxon>Viridiplantae</taxon>
        <taxon>Streptophyta</taxon>
        <taxon>Embryophyta</taxon>
        <taxon>Tracheophyta</taxon>
        <taxon>Spermatophyta</taxon>
        <taxon>Magnoliopsida</taxon>
        <taxon>eudicotyledons</taxon>
        <taxon>Gunneridae</taxon>
        <taxon>Pentapetalae</taxon>
        <taxon>rosids</taxon>
        <taxon>malvids</taxon>
        <taxon>Brassicales</taxon>
        <taxon>Brassicaceae</taxon>
        <taxon>Brassiceae</taxon>
        <taxon>Brassica</taxon>
    </lineage>
</organism>
<proteinExistence type="predicted"/>
<dbReference type="Gramene" id="CDY69632">
    <property type="protein sequence ID" value="CDY69632"/>
    <property type="gene ID" value="GSBRNA2T00089547001"/>
</dbReference>
<dbReference type="EMBL" id="HG994363">
    <property type="protein sequence ID" value="CAF2048947.1"/>
    <property type="molecule type" value="Genomic_DNA"/>
</dbReference>
<dbReference type="KEGG" id="bna:106413876"/>
<keyword evidence="4" id="KW-1185">Reference proteome</keyword>
<protein>
    <submittedName>
        <fullName evidence="2">(rape) hypothetical protein</fullName>
    </submittedName>
    <submittedName>
        <fullName evidence="3">BnaAnng31050D protein</fullName>
    </submittedName>
</protein>
<dbReference type="InterPro" id="IPR035892">
    <property type="entry name" value="C2_domain_sf"/>
</dbReference>
<reference evidence="3 4" key="1">
    <citation type="journal article" date="2014" name="Science">
        <title>Plant genetics. Early allopolyploid evolution in the post-Neolithic Brassica napus oilseed genome.</title>
        <authorList>
            <person name="Chalhoub B."/>
            <person name="Denoeud F."/>
            <person name="Liu S."/>
            <person name="Parkin I.A."/>
            <person name="Tang H."/>
            <person name="Wang X."/>
            <person name="Chiquet J."/>
            <person name="Belcram H."/>
            <person name="Tong C."/>
            <person name="Samans B."/>
            <person name="Correa M."/>
            <person name="Da Silva C."/>
            <person name="Just J."/>
            <person name="Falentin C."/>
            <person name="Koh C.S."/>
            <person name="Le Clainche I."/>
            <person name="Bernard M."/>
            <person name="Bento P."/>
            <person name="Noel B."/>
            <person name="Labadie K."/>
            <person name="Alberti A."/>
            <person name="Charles M."/>
            <person name="Arnaud D."/>
            <person name="Guo H."/>
            <person name="Daviaud C."/>
            <person name="Alamery S."/>
            <person name="Jabbari K."/>
            <person name="Zhao M."/>
            <person name="Edger P.P."/>
            <person name="Chelaifa H."/>
            <person name="Tack D."/>
            <person name="Lassalle G."/>
            <person name="Mestiri I."/>
            <person name="Schnel N."/>
            <person name="Le Paslier M.C."/>
            <person name="Fan G."/>
            <person name="Renault V."/>
            <person name="Bayer P.E."/>
            <person name="Golicz A.A."/>
            <person name="Manoli S."/>
            <person name="Lee T.H."/>
            <person name="Thi V.H."/>
            <person name="Chalabi S."/>
            <person name="Hu Q."/>
            <person name="Fan C."/>
            <person name="Tollenaere R."/>
            <person name="Lu Y."/>
            <person name="Battail C."/>
            <person name="Shen J."/>
            <person name="Sidebottom C.H."/>
            <person name="Wang X."/>
            <person name="Canaguier A."/>
            <person name="Chauveau A."/>
            <person name="Berard A."/>
            <person name="Deniot G."/>
            <person name="Guan M."/>
            <person name="Liu Z."/>
            <person name="Sun F."/>
            <person name="Lim Y.P."/>
            <person name="Lyons E."/>
            <person name="Town C.D."/>
            <person name="Bancroft I."/>
            <person name="Wang X."/>
            <person name="Meng J."/>
            <person name="Ma J."/>
            <person name="Pires J.C."/>
            <person name="King G.J."/>
            <person name="Brunel D."/>
            <person name="Delourme R."/>
            <person name="Renard M."/>
            <person name="Aury J.M."/>
            <person name="Adams K.L."/>
            <person name="Batley J."/>
            <person name="Snowdon R.J."/>
            <person name="Tost J."/>
            <person name="Edwards D."/>
            <person name="Zhou Y."/>
            <person name="Hua W."/>
            <person name="Sharpe A.G."/>
            <person name="Paterson A.H."/>
            <person name="Guan C."/>
            <person name="Wincker P."/>
        </authorList>
    </citation>
    <scope>NUCLEOTIDE SEQUENCE [LARGE SCALE GENOMIC DNA]</scope>
    <source>
        <strain evidence="4">cv. Darmor-bzh</strain>
    </source>
</reference>
<sequence>MYILTQKQHMIYIRRTDHPRLYTTMTKTVEIDIRSAEGLKLNRRLLKKKTFAVARIGEKSRPSHLDVSGGSSPTWNCKLEMPMSGTEQFIYIEVLFRTSSGREKKIGEAKIPTSDFMGRYSPEGHLNFLSYRLRDEYGDKCGIVNVSIMVKPYSTDEFKSSSTAMKDYGACSSQAAETGLWRPRSEPPAIDGYGGRIVTGVPVWCVLQRPT</sequence>
<dbReference type="Proteomes" id="UP001295469">
    <property type="component" value="Chromosome A09"/>
</dbReference>
<evidence type="ECO:0000313" key="2">
    <source>
        <dbReference type="EMBL" id="CAF2048947.1"/>
    </source>
</evidence>
<feature type="domain" description="C2" evidence="1">
    <location>
        <begin position="28"/>
        <end position="120"/>
    </location>
</feature>
<reference evidence="3" key="2">
    <citation type="submission" date="2014-06" db="EMBL/GenBank/DDBJ databases">
        <authorList>
            <person name="Genoscope - CEA"/>
        </authorList>
    </citation>
    <scope>NUCLEOTIDE SEQUENCE</scope>
</reference>
<dbReference type="PANTHER" id="PTHR32246:SF134">
    <property type="entry name" value="BON1-ASSOCIATED PROTEIN 1"/>
    <property type="match status" value="1"/>
</dbReference>
<name>A0A078JVR1_BRANA</name>
<dbReference type="AlphaFoldDB" id="A0A078JVR1"/>
<dbReference type="Gene3D" id="2.60.40.150">
    <property type="entry name" value="C2 domain"/>
    <property type="match status" value="1"/>
</dbReference>
<dbReference type="SMR" id="A0A078JVR1"/>
<evidence type="ECO:0000313" key="3">
    <source>
        <dbReference type="EMBL" id="CDY69632.1"/>
    </source>
</evidence>
<dbReference type="PaxDb" id="3708-A0A078JVR1"/>
<dbReference type="EMBL" id="LK039918">
    <property type="protein sequence ID" value="CDY69632.1"/>
    <property type="molecule type" value="Genomic_DNA"/>
</dbReference>
<dbReference type="InterPro" id="IPR044750">
    <property type="entry name" value="C2_SRC2/BAP"/>
</dbReference>
<evidence type="ECO:0000259" key="1">
    <source>
        <dbReference type="Pfam" id="PF00168"/>
    </source>
</evidence>
<reference evidence="2" key="3">
    <citation type="submission" date="2021-01" db="EMBL/GenBank/DDBJ databases">
        <authorList>
            <consortium name="Genoscope - CEA"/>
            <person name="William W."/>
        </authorList>
    </citation>
    <scope>NUCLEOTIDE SEQUENCE</scope>
</reference>
<accession>A0A078JVR1</accession>
<dbReference type="OMA" id="SSEYGDC"/>
<dbReference type="InterPro" id="IPR000008">
    <property type="entry name" value="C2_dom"/>
</dbReference>
<dbReference type="Proteomes" id="UP000028999">
    <property type="component" value="Unassembled WGS sequence"/>
</dbReference>
<dbReference type="CDD" id="cd04051">
    <property type="entry name" value="C2_SRC2_like"/>
    <property type="match status" value="1"/>
</dbReference>
<dbReference type="PANTHER" id="PTHR32246">
    <property type="entry name" value="INGRESSION PROTEIN FIC1"/>
    <property type="match status" value="1"/>
</dbReference>
<dbReference type="Pfam" id="PF00168">
    <property type="entry name" value="C2"/>
    <property type="match status" value="1"/>
</dbReference>
<evidence type="ECO:0000313" key="4">
    <source>
        <dbReference type="Proteomes" id="UP000028999"/>
    </source>
</evidence>
<dbReference type="GO" id="GO:0006952">
    <property type="term" value="P:defense response"/>
    <property type="evidence" value="ECO:0007669"/>
    <property type="project" value="InterPro"/>
</dbReference>
<dbReference type="OrthoDB" id="884464at2759"/>